<dbReference type="SUPFAM" id="SSF81901">
    <property type="entry name" value="HCP-like"/>
    <property type="match status" value="1"/>
</dbReference>
<comment type="function">
    <text evidence="1">Required for maximal bacterial cellulose synthesis.</text>
</comment>
<dbReference type="GO" id="GO:0030244">
    <property type="term" value="P:cellulose biosynthetic process"/>
    <property type="evidence" value="ECO:0007669"/>
    <property type="project" value="UniProtKB-KW"/>
</dbReference>
<evidence type="ECO:0000256" key="1">
    <source>
        <dbReference type="ARBA" id="ARBA00003476"/>
    </source>
</evidence>
<dbReference type="SUPFAM" id="SSF48452">
    <property type="entry name" value="TPR-like"/>
    <property type="match status" value="1"/>
</dbReference>
<comment type="pathway">
    <text evidence="2">Glycan metabolism; bacterial cellulose biosynthesis.</text>
</comment>
<dbReference type="AlphaFoldDB" id="A0A2T3L915"/>
<feature type="domain" description="Cellulose synthase operon C C-terminal" evidence="9">
    <location>
        <begin position="924"/>
        <end position="1248"/>
    </location>
</feature>
<feature type="chain" id="PRO_5015493666" evidence="8">
    <location>
        <begin position="27"/>
        <end position="1268"/>
    </location>
</feature>
<dbReference type="PANTHER" id="PTHR12558:SF13">
    <property type="entry name" value="CELL DIVISION CYCLE PROTEIN 27 HOMOLOG"/>
    <property type="match status" value="1"/>
</dbReference>
<gene>
    <name evidence="10" type="ORF">C9J47_11320</name>
</gene>
<dbReference type="GO" id="GO:0019867">
    <property type="term" value="C:outer membrane"/>
    <property type="evidence" value="ECO:0007669"/>
    <property type="project" value="InterPro"/>
</dbReference>
<evidence type="ECO:0000256" key="8">
    <source>
        <dbReference type="SAM" id="SignalP"/>
    </source>
</evidence>
<keyword evidence="11" id="KW-1185">Reference proteome</keyword>
<dbReference type="InterPro" id="IPR011990">
    <property type="entry name" value="TPR-like_helical_dom_sf"/>
</dbReference>
<dbReference type="PROSITE" id="PS50005">
    <property type="entry name" value="TPR"/>
    <property type="match status" value="3"/>
</dbReference>
<dbReference type="Pfam" id="PF13432">
    <property type="entry name" value="TPR_16"/>
    <property type="match status" value="2"/>
</dbReference>
<dbReference type="SMART" id="SM00028">
    <property type="entry name" value="TPR"/>
    <property type="match status" value="5"/>
</dbReference>
<evidence type="ECO:0000256" key="3">
    <source>
        <dbReference type="ARBA" id="ARBA00022729"/>
    </source>
</evidence>
<dbReference type="RefSeq" id="WP_107253633.1">
    <property type="nucleotide sequence ID" value="NZ_PYOC01000003.1"/>
</dbReference>
<evidence type="ECO:0000256" key="7">
    <source>
        <dbReference type="PROSITE-ProRule" id="PRU00339"/>
    </source>
</evidence>
<dbReference type="EMBL" id="PYOC01000003">
    <property type="protein sequence ID" value="PSV47460.1"/>
    <property type="molecule type" value="Genomic_DNA"/>
</dbReference>
<dbReference type="Gene3D" id="1.25.40.10">
    <property type="entry name" value="Tetratricopeptide repeat domain"/>
    <property type="match status" value="4"/>
</dbReference>
<evidence type="ECO:0000256" key="2">
    <source>
        <dbReference type="ARBA" id="ARBA00005186"/>
    </source>
</evidence>
<dbReference type="Proteomes" id="UP000241803">
    <property type="component" value="Unassembled WGS sequence"/>
</dbReference>
<evidence type="ECO:0000256" key="5">
    <source>
        <dbReference type="ARBA" id="ARBA00022803"/>
    </source>
</evidence>
<accession>A0A2T3L915</accession>
<proteinExistence type="predicted"/>
<keyword evidence="4" id="KW-0677">Repeat</keyword>
<keyword evidence="5 7" id="KW-0802">TPR repeat</keyword>
<feature type="repeat" description="TPR" evidence="7">
    <location>
        <begin position="395"/>
        <end position="428"/>
    </location>
</feature>
<name>A0A2T3L915_9GAMM</name>
<organism evidence="10 11">
    <name type="scientific">Photobacterium indicum</name>
    <dbReference type="NCBI Taxonomy" id="81447"/>
    <lineage>
        <taxon>Bacteria</taxon>
        <taxon>Pseudomonadati</taxon>
        <taxon>Pseudomonadota</taxon>
        <taxon>Gammaproteobacteria</taxon>
        <taxon>Vibrionales</taxon>
        <taxon>Vibrionaceae</taxon>
        <taxon>Photobacterium</taxon>
    </lineage>
</organism>
<comment type="caution">
    <text evidence="10">The sequence shown here is derived from an EMBL/GenBank/DDBJ whole genome shotgun (WGS) entry which is preliminary data.</text>
</comment>
<sequence>MSVKTKVYRRLFIGLTLALGTSPTLAAGYNSGNGMTGSQSTKKDTSQVYQLNSANVIFFSNLQKVDSVEWLSSQLKFAQAMSRNDIVLSTLERLFAIEPNNLDGLYYQTNMYLKLNQIDDAKATFEQLKSLAPNAKQTEKLTVIFAIKYEKKAEFQHARLLARSGRNEEALKAYQKLFPNGMPTEVLQLEYLQVEGNIDSHWSHVKSELELLNLNYPGVPIFQLALANHIRKQSPADPWILATYQRLALKPNIGKQAATAWLRALNQLPITDDVGKQYAILASYYPTDLEIKRANQSAQRRLATEKELRKDPTYLAKLKGLALLEKNQTNAAARQLQYAMTTRPNDPEILGGMGKVYLRWGNQTKALVFFKKALENDNDPDNQSKWKSLIDTSSYWAFVDQGDKYTEKKQYSRAERQYKKAKALQPNNPYTLNRLAELYGIKGNYKEADRYYIQALKRDSLNSTALRGRIDLLLSQNKSDQAIRLADTYSSKQKRIVKVKVNELKIDQLNKEVQAALLAGDNPLASQKVEALLLLKPTSAWQRADIADALRMTGQSERADRLMVIWTNNVPEPEMRFAYALYLSRNGQLNAAVAELEKIDIAQRSPAIERNLARLKLDLELGDIQSLFLVQPFEAEQQLKLLSINYKSNPEAMMRIASTWVELLQPTKAITIFDELIFDKQWPFSTQLSYGELIVKLQKYHVFEQWIKQFNGDGLSSSEYSALRQLNTRRYLSEADSKMLTGNYAEANNLYTVVSMQAGPLRTDGQIGVLQSSVLLQTSSQYSKLAEDLYAKRTQLTAKQLVDVAVVFNQIDRKNQANTLNSILLTKHDAEAMDYRDAMSVAMVNHEWGMADTLAYQALNSDRIEKSKTPLQVNEEKPELRELYDNADDYWLTRNVKRDIDKLRDRNDGHVVFGFDYSGRDGENTAFQIPIEARIPIAEYNGHLLIRIDSVSIRSGELEYFNKTSAENVTEAIDQSAFGTALGVGWEAETWSADIGTTPIGFDHATWVGGVNLNGDIRDFGWNATLSRRPETSSMLSYAGLSVPSGSPPAGSIDQEGTEWGGVVRTGVKLGGSYDIGGPTGFWSSLQYHQITGEKVEDNTRIGLLGGGYYKLIAEDDERLSLGMNLMYLTYDKNLSEYTLGHGGYYSPQSYFSISLPVNYYGRFDNTWAYLFNGSISNSWTKEDAPYLFTSDSSTGGSSTGGGFGYSFLAALEKRVSKRWYIGASLDLQRSDFYEPNHFILYARYTFNDRWQLIPTPANTPLLYSDFD</sequence>
<feature type="repeat" description="TPR" evidence="7">
    <location>
        <begin position="347"/>
        <end position="380"/>
    </location>
</feature>
<dbReference type="InterPro" id="IPR019734">
    <property type="entry name" value="TPR_rpt"/>
</dbReference>
<keyword evidence="3 8" id="KW-0732">Signal</keyword>
<protein>
    <submittedName>
        <fullName evidence="10">Cellulose synthase</fullName>
    </submittedName>
</protein>
<evidence type="ECO:0000313" key="10">
    <source>
        <dbReference type="EMBL" id="PSV47460.1"/>
    </source>
</evidence>
<dbReference type="Pfam" id="PF05420">
    <property type="entry name" value="BCSC_C"/>
    <property type="match status" value="1"/>
</dbReference>
<dbReference type="InterPro" id="IPR003921">
    <property type="entry name" value="Cell_synth_C"/>
</dbReference>
<evidence type="ECO:0000256" key="4">
    <source>
        <dbReference type="ARBA" id="ARBA00022737"/>
    </source>
</evidence>
<feature type="signal peptide" evidence="8">
    <location>
        <begin position="1"/>
        <end position="26"/>
    </location>
</feature>
<dbReference type="UniPathway" id="UPA00694"/>
<dbReference type="PRINTS" id="PR01441">
    <property type="entry name" value="CELLSNTHASEC"/>
</dbReference>
<evidence type="ECO:0000256" key="6">
    <source>
        <dbReference type="ARBA" id="ARBA00022916"/>
    </source>
</evidence>
<dbReference type="PANTHER" id="PTHR12558">
    <property type="entry name" value="CELL DIVISION CYCLE 16,23,27"/>
    <property type="match status" value="1"/>
</dbReference>
<dbReference type="InterPro" id="IPR008410">
    <property type="entry name" value="BCSC_C"/>
</dbReference>
<reference evidence="10 11" key="1">
    <citation type="submission" date="2018-03" db="EMBL/GenBank/DDBJ databases">
        <title>Whole genome sequencing of Histamine producing bacteria.</title>
        <authorList>
            <person name="Butler K."/>
        </authorList>
    </citation>
    <scope>NUCLEOTIDE SEQUENCE [LARGE SCALE GENOMIC DNA]</scope>
    <source>
        <strain evidence="10 11">ATCC 19614</strain>
    </source>
</reference>
<evidence type="ECO:0000259" key="9">
    <source>
        <dbReference type="Pfam" id="PF05420"/>
    </source>
</evidence>
<evidence type="ECO:0000313" key="11">
    <source>
        <dbReference type="Proteomes" id="UP000241803"/>
    </source>
</evidence>
<keyword evidence="6" id="KW-0135">Cellulose biosynthesis</keyword>
<dbReference type="GO" id="GO:0006011">
    <property type="term" value="P:UDP-alpha-D-glucose metabolic process"/>
    <property type="evidence" value="ECO:0007669"/>
    <property type="project" value="InterPro"/>
</dbReference>
<feature type="repeat" description="TPR" evidence="7">
    <location>
        <begin position="429"/>
        <end position="462"/>
    </location>
</feature>